<dbReference type="Proteomes" id="UP001311799">
    <property type="component" value="Unassembled WGS sequence"/>
</dbReference>
<keyword evidence="4" id="KW-1185">Reference proteome</keyword>
<accession>A0AAV9XUE6</accession>
<reference evidence="3 4" key="1">
    <citation type="submission" date="2023-10" db="EMBL/GenBank/DDBJ databases">
        <title>Comparative genomics analysis reveals potential genetic determinants of host preference in Cryptosporidium xiaoi.</title>
        <authorList>
            <person name="Xiao L."/>
            <person name="Li J."/>
        </authorList>
    </citation>
    <scope>NUCLEOTIDE SEQUENCE [LARGE SCALE GENOMIC DNA]</scope>
    <source>
        <strain evidence="3 4">52996</strain>
    </source>
</reference>
<dbReference type="AlphaFoldDB" id="A0AAV9XUE6"/>
<dbReference type="Pfam" id="PF13874">
    <property type="entry name" value="Nup54"/>
    <property type="match status" value="1"/>
</dbReference>
<feature type="region of interest" description="Disordered" evidence="1">
    <location>
        <begin position="350"/>
        <end position="423"/>
    </location>
</feature>
<sequence>MSLFGNISTGVGGSQSGFNFCNTSSSTNLFNDKFNPTSNTNANSVPNFFNQNQTTNLFGSNLNKPETGMVNNTFLKLSENQNQSIAPNMSNLPLQQRQELERIEKRKISLQKGLSLQTNPGMIALTYQLDENAAEKQQEVDNYIYYNLNEEEIINNLNNAKKLNPNPAKCYTLPIKGFGELVQREKQQRKNLENLLVEMKAVKDTNLKTLQTINTSTLKRVDECKKRHQTIIHQLLHISCMIEDLGDKNNFAQINYQLDNQLNHVLHQIQENHMKLGIWQSSISQIENNIKCIEEHLTENSSKYFDNFKNLFGNNPIDDNSQNNNPLLKLKHIDTTQSSELLSKSQQLSNKNINNNNSGTGSNNSGIINSTISSSSNNGSNQSTNSSGISSIGNNINGNDNSSSNNSNTTDNNEISNNNDININIDGNTSSGANNINGQDGRGLRDFSVYSPTNTEAIFETLDNQQQLLESLEGTVRNDLLSLQQLITRV</sequence>
<evidence type="ECO:0000313" key="3">
    <source>
        <dbReference type="EMBL" id="KAK6588306.1"/>
    </source>
</evidence>
<protein>
    <recommendedName>
        <fullName evidence="2">Nucleoporin Nup54 alpha-helical domain-containing protein</fullName>
    </recommendedName>
</protein>
<comment type="caution">
    <text evidence="3">The sequence shown here is derived from an EMBL/GenBank/DDBJ whole genome shotgun (WGS) entry which is preliminary data.</text>
</comment>
<gene>
    <name evidence="3" type="ORF">RS030_6748</name>
</gene>
<organism evidence="3 4">
    <name type="scientific">Cryptosporidium xiaoi</name>
    <dbReference type="NCBI Taxonomy" id="659607"/>
    <lineage>
        <taxon>Eukaryota</taxon>
        <taxon>Sar</taxon>
        <taxon>Alveolata</taxon>
        <taxon>Apicomplexa</taxon>
        <taxon>Conoidasida</taxon>
        <taxon>Coccidia</taxon>
        <taxon>Eucoccidiorida</taxon>
        <taxon>Eimeriorina</taxon>
        <taxon>Cryptosporidiidae</taxon>
        <taxon>Cryptosporidium</taxon>
    </lineage>
</organism>
<evidence type="ECO:0000259" key="2">
    <source>
        <dbReference type="Pfam" id="PF13874"/>
    </source>
</evidence>
<name>A0AAV9XUE6_9CRYT</name>
<feature type="domain" description="Nucleoporin Nup54 alpha-helical" evidence="2">
    <location>
        <begin position="157"/>
        <end position="274"/>
    </location>
</feature>
<dbReference type="InterPro" id="IPR025712">
    <property type="entry name" value="Nup54_alpha-helical_dom"/>
</dbReference>
<dbReference type="EMBL" id="JAWDEY010000034">
    <property type="protein sequence ID" value="KAK6588306.1"/>
    <property type="molecule type" value="Genomic_DNA"/>
</dbReference>
<evidence type="ECO:0000256" key="1">
    <source>
        <dbReference type="SAM" id="MobiDB-lite"/>
    </source>
</evidence>
<proteinExistence type="predicted"/>
<evidence type="ECO:0000313" key="4">
    <source>
        <dbReference type="Proteomes" id="UP001311799"/>
    </source>
</evidence>